<organism evidence="11 12">
    <name type="scientific">Moesziomyces aphidis</name>
    <name type="common">Pseudozyma aphidis</name>
    <dbReference type="NCBI Taxonomy" id="84754"/>
    <lineage>
        <taxon>Eukaryota</taxon>
        <taxon>Fungi</taxon>
        <taxon>Dikarya</taxon>
        <taxon>Basidiomycota</taxon>
        <taxon>Ustilaginomycotina</taxon>
        <taxon>Ustilaginomycetes</taxon>
        <taxon>Ustilaginales</taxon>
        <taxon>Ustilaginaceae</taxon>
        <taxon>Moesziomyces</taxon>
    </lineage>
</organism>
<feature type="compositionally biased region" description="Basic residues" evidence="9">
    <location>
        <begin position="161"/>
        <end position="173"/>
    </location>
</feature>
<dbReference type="NCBIfam" id="TIGR00728">
    <property type="entry name" value="OPT_sfam"/>
    <property type="match status" value="1"/>
</dbReference>
<evidence type="ECO:0000256" key="4">
    <source>
        <dbReference type="ARBA" id="ARBA00022692"/>
    </source>
</evidence>
<feature type="transmembrane region" description="Helical" evidence="10">
    <location>
        <begin position="914"/>
        <end position="939"/>
    </location>
</feature>
<evidence type="ECO:0000256" key="8">
    <source>
        <dbReference type="ARBA" id="ARBA00023136"/>
    </source>
</evidence>
<name>W3VHJ5_MOEAP</name>
<evidence type="ECO:0000256" key="2">
    <source>
        <dbReference type="ARBA" id="ARBA00008807"/>
    </source>
</evidence>
<feature type="transmembrane region" description="Helical" evidence="10">
    <location>
        <begin position="867"/>
        <end position="893"/>
    </location>
</feature>
<feature type="region of interest" description="Disordered" evidence="9">
    <location>
        <begin position="144"/>
        <end position="184"/>
    </location>
</feature>
<feature type="region of interest" description="Disordered" evidence="9">
    <location>
        <begin position="226"/>
        <end position="264"/>
    </location>
</feature>
<keyword evidence="6" id="KW-0653">Protein transport</keyword>
<dbReference type="GO" id="GO:0015031">
    <property type="term" value="P:protein transport"/>
    <property type="evidence" value="ECO:0007669"/>
    <property type="project" value="UniProtKB-KW"/>
</dbReference>
<keyword evidence="4 10" id="KW-0812">Transmembrane</keyword>
<keyword evidence="5" id="KW-0571">Peptide transport</keyword>
<dbReference type="EMBL" id="AWNI01000038">
    <property type="protein sequence ID" value="ETS60201.1"/>
    <property type="molecule type" value="Genomic_DNA"/>
</dbReference>
<evidence type="ECO:0000313" key="11">
    <source>
        <dbReference type="EMBL" id="ETS60201.1"/>
    </source>
</evidence>
<evidence type="ECO:0000256" key="7">
    <source>
        <dbReference type="ARBA" id="ARBA00022989"/>
    </source>
</evidence>
<dbReference type="Pfam" id="PF03169">
    <property type="entry name" value="OPT"/>
    <property type="match status" value="1"/>
</dbReference>
<comment type="caution">
    <text evidence="11">The sequence shown here is derived from an EMBL/GenBank/DDBJ whole genome shotgun (WGS) entry which is preliminary data.</text>
</comment>
<feature type="transmembrane region" description="Helical" evidence="10">
    <location>
        <begin position="525"/>
        <end position="548"/>
    </location>
</feature>
<dbReference type="Proteomes" id="UP000019462">
    <property type="component" value="Unassembled WGS sequence"/>
</dbReference>
<dbReference type="AlphaFoldDB" id="W3VHJ5"/>
<sequence>MSRHSPAAVSKFGTRLGLWRLRMLCSAPKVSSMQAGAASTQPRRPSAQLHVISYTSGRAGKLTKRSPQNSNAGGRNGVFLVDENGQLEVSSPLRAYEAELDPGALARNSPAALRPTFIRRRIETPLTRISRVAALSPSQRCACSDMQVNTSQTSSPSGAARRSRPQSRSRAHHQQGLGQDSDEDATTIQMDEYELDTHPHKRYAQGLDEEDDDHEQGEDALMLGPATAADEEAYEMDRQKSRQRARNGRRHVSTGSISDKYDPDDPMHLVSKAVPEHDDPTLPALTWRALLIGSFFCVIGAAIAQLFFYKSNSPSFSSYFVILISLPMGRWLANRLPERTVRIGKWSAQLNPGPFSIKEHLLVAIIASSGATSAYASDIINIQELFYHQHMNWLSSLTLLITTQVLGFGFAGIVNNLLVKPTSMIWPSTLVTTSLFHTLHDKEAPNTRARLRLFAFAFVGIFMYQFLPALLAPTLSSVAMLCLVDNKVPAFRSLSSGYHGLGFLNLTFDWNAAGMSGPFYQPWWAALNFYAGFAGMMYIVMPVLYWGFNFWDAQSFPEILSAGLYNKEHKKFSVDTLLNKDNTLNASAWSEQKPMLLTPYFALSYGLGFATLTSTVTHVLLWHWKDIKKAATNAVHDDVHNRLMRAYEPVPRRWYATTLALSTSASVMLVVLTPSLQLPVWALLLAIFMGLLFIAPLGILRAVSDTGVGLNIISEFVIGYIMPGNPIGNILFKTMAYMSLNQALDLVNDLKLGHYIKIPPRHMFVAQLWGTMIGCVVNLIVVNVVLDPASGYRAFLDGTVEDPSGQWDGRKVHIFFSASVIWGLVGPAEFFSGAYRKLYLGFLIGAILPFIPYVLHKKYRYKWLPKVAWPIILHSAALPPAVPTNVIMTGFFFSWLSQKHLREKHPAWFEKFNYVLSAALDAGASVNALTIFLLTLTLLKYAPVPHWAANPLQDAEHCKPSP</sequence>
<gene>
    <name evidence="11" type="ORF">PaG_05743</name>
</gene>
<comment type="similarity">
    <text evidence="2">Belongs to the oligopeptide OPT transporter family.</text>
</comment>
<comment type="subcellular location">
    <subcellularLocation>
        <location evidence="1">Membrane</location>
        <topology evidence="1">Multi-pass membrane protein</topology>
    </subcellularLocation>
</comment>
<feature type="transmembrane region" description="Helical" evidence="10">
    <location>
        <begin position="453"/>
        <end position="476"/>
    </location>
</feature>
<proteinExistence type="inferred from homology"/>
<dbReference type="HOGENOM" id="CLU_004965_3_2_1"/>
<dbReference type="GO" id="GO:0016020">
    <property type="term" value="C:membrane"/>
    <property type="evidence" value="ECO:0007669"/>
    <property type="project" value="UniProtKB-SubCell"/>
</dbReference>
<feature type="compositionally biased region" description="Polar residues" evidence="9">
    <location>
        <begin position="144"/>
        <end position="153"/>
    </location>
</feature>
<evidence type="ECO:0000256" key="5">
    <source>
        <dbReference type="ARBA" id="ARBA00022856"/>
    </source>
</evidence>
<keyword evidence="8 10" id="KW-0472">Membrane</keyword>
<dbReference type="PANTHER" id="PTHR22601">
    <property type="entry name" value="ISP4 LIKE PROTEIN"/>
    <property type="match status" value="1"/>
</dbReference>
<evidence type="ECO:0000256" key="10">
    <source>
        <dbReference type="SAM" id="Phobius"/>
    </source>
</evidence>
<evidence type="ECO:0000256" key="6">
    <source>
        <dbReference type="ARBA" id="ARBA00022927"/>
    </source>
</evidence>
<feature type="transmembrane region" description="Helical" evidence="10">
    <location>
        <begin position="315"/>
        <end position="333"/>
    </location>
</feature>
<feature type="transmembrane region" description="Helical" evidence="10">
    <location>
        <begin position="600"/>
        <end position="622"/>
    </location>
</feature>
<dbReference type="InterPro" id="IPR004648">
    <property type="entry name" value="Oligpept_transpt"/>
</dbReference>
<feature type="transmembrane region" description="Helical" evidence="10">
    <location>
        <begin position="654"/>
        <end position="672"/>
    </location>
</feature>
<dbReference type="NCBIfam" id="TIGR00727">
    <property type="entry name" value="ISP4_OPT"/>
    <property type="match status" value="1"/>
</dbReference>
<evidence type="ECO:0000313" key="12">
    <source>
        <dbReference type="Proteomes" id="UP000019462"/>
    </source>
</evidence>
<feature type="transmembrane region" description="Helical" evidence="10">
    <location>
        <begin position="812"/>
        <end position="831"/>
    </location>
</feature>
<protein>
    <submittedName>
        <fullName evidence="11">Uncharacterized protein</fullName>
    </submittedName>
</protein>
<keyword evidence="3" id="KW-0813">Transport</keyword>
<dbReference type="GO" id="GO:0035673">
    <property type="term" value="F:oligopeptide transmembrane transporter activity"/>
    <property type="evidence" value="ECO:0007669"/>
    <property type="project" value="InterPro"/>
</dbReference>
<feature type="transmembrane region" description="Helical" evidence="10">
    <location>
        <begin position="289"/>
        <end position="309"/>
    </location>
</feature>
<feature type="transmembrane region" description="Helical" evidence="10">
    <location>
        <begin position="838"/>
        <end position="855"/>
    </location>
</feature>
<feature type="transmembrane region" description="Helical" evidence="10">
    <location>
        <begin position="764"/>
        <end position="786"/>
    </location>
</feature>
<evidence type="ECO:0000256" key="9">
    <source>
        <dbReference type="SAM" id="MobiDB-lite"/>
    </source>
</evidence>
<feature type="compositionally biased region" description="Basic residues" evidence="9">
    <location>
        <begin position="241"/>
        <end position="252"/>
    </location>
</feature>
<feature type="transmembrane region" description="Helical" evidence="10">
    <location>
        <begin position="397"/>
        <end position="418"/>
    </location>
</feature>
<reference evidence="11 12" key="1">
    <citation type="journal article" date="2014" name="Genome Announc.">
        <title>Genome sequence of the basidiomycetous fungus Pseudozyma aphidis DSM70725, an efficient producer of biosurfactant mannosylerythritol lipids.</title>
        <authorList>
            <person name="Lorenz S."/>
            <person name="Guenther M."/>
            <person name="Grumaz C."/>
            <person name="Rupp S."/>
            <person name="Zibek S."/>
            <person name="Sohn K."/>
        </authorList>
    </citation>
    <scope>NUCLEOTIDE SEQUENCE [LARGE SCALE GENOMIC DNA]</scope>
    <source>
        <strain evidence="12">ATCC 32657 / CBS 517.83 / DSM 70725 / JCM 10318 / NBRC 10182 / NRRL Y-7954 / St-0401</strain>
    </source>
</reference>
<keyword evidence="7 10" id="KW-1133">Transmembrane helix</keyword>
<evidence type="ECO:0000256" key="1">
    <source>
        <dbReference type="ARBA" id="ARBA00004141"/>
    </source>
</evidence>
<dbReference type="OrthoDB" id="9986677at2759"/>
<dbReference type="InterPro" id="IPR004813">
    <property type="entry name" value="OPT"/>
</dbReference>
<keyword evidence="12" id="KW-1185">Reference proteome</keyword>
<accession>W3VHJ5</accession>
<feature type="transmembrane region" description="Helical" evidence="10">
    <location>
        <begin position="678"/>
        <end position="700"/>
    </location>
</feature>
<evidence type="ECO:0000256" key="3">
    <source>
        <dbReference type="ARBA" id="ARBA00022448"/>
    </source>
</evidence>